<protein>
    <submittedName>
        <fullName evidence="5">Transcriptional regulator</fullName>
    </submittedName>
</protein>
<keyword evidence="3" id="KW-0804">Transcription</keyword>
<dbReference type="Pfam" id="PF12833">
    <property type="entry name" value="HTH_18"/>
    <property type="match status" value="1"/>
</dbReference>
<evidence type="ECO:0000256" key="1">
    <source>
        <dbReference type="ARBA" id="ARBA00023015"/>
    </source>
</evidence>
<dbReference type="GO" id="GO:0000976">
    <property type="term" value="F:transcription cis-regulatory region binding"/>
    <property type="evidence" value="ECO:0007669"/>
    <property type="project" value="TreeGrafter"/>
</dbReference>
<dbReference type="Pfam" id="PF12625">
    <property type="entry name" value="Arabinose_bd"/>
    <property type="match status" value="1"/>
</dbReference>
<dbReference type="InterPro" id="IPR018062">
    <property type="entry name" value="HTH_AraC-typ_CS"/>
</dbReference>
<evidence type="ECO:0000313" key="6">
    <source>
        <dbReference type="Proteomes" id="UP001333710"/>
    </source>
</evidence>
<dbReference type="RefSeq" id="WP_338290589.1">
    <property type="nucleotide sequence ID" value="NZ_AP027272.1"/>
</dbReference>
<keyword evidence="6" id="KW-1185">Reference proteome</keyword>
<dbReference type="InterPro" id="IPR032687">
    <property type="entry name" value="AraC-type_N"/>
</dbReference>
<dbReference type="InterPro" id="IPR020449">
    <property type="entry name" value="Tscrpt_reg_AraC-type_HTH"/>
</dbReference>
<name>A0AA48KMS9_9ALTE</name>
<dbReference type="SMART" id="SM00342">
    <property type="entry name" value="HTH_ARAC"/>
    <property type="match status" value="1"/>
</dbReference>
<organism evidence="5 6">
    <name type="scientific">Planctobacterium marinum</name>
    <dbReference type="NCBI Taxonomy" id="1631968"/>
    <lineage>
        <taxon>Bacteria</taxon>
        <taxon>Pseudomonadati</taxon>
        <taxon>Pseudomonadota</taxon>
        <taxon>Gammaproteobacteria</taxon>
        <taxon>Alteromonadales</taxon>
        <taxon>Alteromonadaceae</taxon>
        <taxon>Planctobacterium</taxon>
    </lineage>
</organism>
<dbReference type="PROSITE" id="PS01124">
    <property type="entry name" value="HTH_ARAC_FAMILY_2"/>
    <property type="match status" value="1"/>
</dbReference>
<reference evidence="5" key="1">
    <citation type="submission" date="2023-01" db="EMBL/GenBank/DDBJ databases">
        <title>Complete genome sequence of Planctobacterium marinum strain Dej080120_11.</title>
        <authorList>
            <person name="Ueki S."/>
            <person name="Maruyama F."/>
        </authorList>
    </citation>
    <scope>NUCLEOTIDE SEQUENCE</scope>
    <source>
        <strain evidence="5">Dej080120_11</strain>
    </source>
</reference>
<sequence>MLSASLPSYTVRSLVNYLNSYGLAREKLCSLIKVSEEQLNDPEYAIAAEHYEALFAFGAKEAGIDNIGFQFGKAFELSVWGILGFIVAAAPDVKQALALQKRYQCLLGNSGLAYHESDQQTVTMRWLSECCSSAYSVEQVITAWLAFAFQHTNSSEAPISVHFTHKAPDSLVQYEDFFRCPVIFDGEFNGVKLKADLLNLPLRTSNTEVLNVLCCHAEQRLTQKRNDASLDIIRQYIIEVLPDHVPDLAEIAQHLGISSRQLQRQFQRFDTSLTQYLDSVRLSLAVSYLTQTEHKLIYIAQALGYSEQSAFQRAFKRRFGVTPGEYRLAPVPLRLVD</sequence>
<dbReference type="PANTHER" id="PTHR47894:SF1">
    <property type="entry name" value="HTH-TYPE TRANSCRIPTIONAL REGULATOR VQSM"/>
    <property type="match status" value="1"/>
</dbReference>
<dbReference type="Gene3D" id="1.10.10.60">
    <property type="entry name" value="Homeodomain-like"/>
    <property type="match status" value="1"/>
</dbReference>
<dbReference type="InterPro" id="IPR009057">
    <property type="entry name" value="Homeodomain-like_sf"/>
</dbReference>
<dbReference type="Proteomes" id="UP001333710">
    <property type="component" value="Chromosome"/>
</dbReference>
<dbReference type="AlphaFoldDB" id="A0AA48KMS9"/>
<dbReference type="GO" id="GO:0003700">
    <property type="term" value="F:DNA-binding transcription factor activity"/>
    <property type="evidence" value="ECO:0007669"/>
    <property type="project" value="InterPro"/>
</dbReference>
<dbReference type="PRINTS" id="PR00032">
    <property type="entry name" value="HTHARAC"/>
</dbReference>
<evidence type="ECO:0000256" key="2">
    <source>
        <dbReference type="ARBA" id="ARBA00023125"/>
    </source>
</evidence>
<dbReference type="GO" id="GO:0005829">
    <property type="term" value="C:cytosol"/>
    <property type="evidence" value="ECO:0007669"/>
    <property type="project" value="TreeGrafter"/>
</dbReference>
<keyword evidence="2" id="KW-0238">DNA-binding</keyword>
<dbReference type="KEGG" id="pmaw:MACH26_02770"/>
<keyword evidence="1" id="KW-0805">Transcription regulation</keyword>
<dbReference type="EMBL" id="AP027272">
    <property type="protein sequence ID" value="BDX04756.1"/>
    <property type="molecule type" value="Genomic_DNA"/>
</dbReference>
<evidence type="ECO:0000259" key="4">
    <source>
        <dbReference type="PROSITE" id="PS01124"/>
    </source>
</evidence>
<dbReference type="PROSITE" id="PS00041">
    <property type="entry name" value="HTH_ARAC_FAMILY_1"/>
    <property type="match status" value="1"/>
</dbReference>
<evidence type="ECO:0000313" key="5">
    <source>
        <dbReference type="EMBL" id="BDX04756.1"/>
    </source>
</evidence>
<dbReference type="SUPFAM" id="SSF46689">
    <property type="entry name" value="Homeodomain-like"/>
    <property type="match status" value="1"/>
</dbReference>
<proteinExistence type="predicted"/>
<dbReference type="PANTHER" id="PTHR47894">
    <property type="entry name" value="HTH-TYPE TRANSCRIPTIONAL REGULATOR GADX"/>
    <property type="match status" value="1"/>
</dbReference>
<gene>
    <name evidence="5" type="ORF">MACH26_02770</name>
</gene>
<dbReference type="InterPro" id="IPR018060">
    <property type="entry name" value="HTH_AraC"/>
</dbReference>
<evidence type="ECO:0000256" key="3">
    <source>
        <dbReference type="ARBA" id="ARBA00023163"/>
    </source>
</evidence>
<accession>A0AA48KMS9</accession>
<feature type="domain" description="HTH araC/xylS-type" evidence="4">
    <location>
        <begin position="231"/>
        <end position="329"/>
    </location>
</feature>